<proteinExistence type="predicted"/>
<protein>
    <submittedName>
        <fullName evidence="1">Uncharacterized protein</fullName>
    </submittedName>
</protein>
<accession>A0A1F6FGZ1</accession>
<name>A0A1F6FGZ1_9BACT</name>
<dbReference type="EMBL" id="MFMM01000001">
    <property type="protein sequence ID" value="OGG85134.1"/>
    <property type="molecule type" value="Genomic_DNA"/>
</dbReference>
<organism evidence="1 2">
    <name type="scientific">Candidatus Kaiserbacteria bacterium RIFCSPLOWO2_12_FULL_45_26</name>
    <dbReference type="NCBI Taxonomy" id="1798525"/>
    <lineage>
        <taxon>Bacteria</taxon>
        <taxon>Candidatus Kaiseribacteriota</taxon>
    </lineage>
</organism>
<evidence type="ECO:0000313" key="2">
    <source>
        <dbReference type="Proteomes" id="UP000177325"/>
    </source>
</evidence>
<dbReference type="AlphaFoldDB" id="A0A1F6FGZ1"/>
<evidence type="ECO:0000313" key="1">
    <source>
        <dbReference type="EMBL" id="OGG85134.1"/>
    </source>
</evidence>
<sequence length="176" mass="20065">MIVMLRETGIWLAKEFFMQNPFGSVLKACLRHNIPADLWYTGNNNGVTQVAQARFVETKINGIRLMLQPGHNLKHFKVWEPGDASGKVLHFSDNPELQSLNAGYRQVTGIVGNMAEFQKFCNHFVVIPSLALYVPTLAELSQTWSSMKYGKLDHSEHFQQVLDMAKHVVEVSNWEY</sequence>
<dbReference type="Proteomes" id="UP000177325">
    <property type="component" value="Unassembled WGS sequence"/>
</dbReference>
<gene>
    <name evidence="1" type="ORF">A3G90_03685</name>
</gene>
<comment type="caution">
    <text evidence="1">The sequence shown here is derived from an EMBL/GenBank/DDBJ whole genome shotgun (WGS) entry which is preliminary data.</text>
</comment>
<reference evidence="1 2" key="1">
    <citation type="journal article" date="2016" name="Nat. Commun.">
        <title>Thousands of microbial genomes shed light on interconnected biogeochemical processes in an aquifer system.</title>
        <authorList>
            <person name="Anantharaman K."/>
            <person name="Brown C.T."/>
            <person name="Hug L.A."/>
            <person name="Sharon I."/>
            <person name="Castelle C.J."/>
            <person name="Probst A.J."/>
            <person name="Thomas B.C."/>
            <person name="Singh A."/>
            <person name="Wilkins M.J."/>
            <person name="Karaoz U."/>
            <person name="Brodie E.L."/>
            <person name="Williams K.H."/>
            <person name="Hubbard S.S."/>
            <person name="Banfield J.F."/>
        </authorList>
    </citation>
    <scope>NUCLEOTIDE SEQUENCE [LARGE SCALE GENOMIC DNA]</scope>
</reference>